<feature type="domain" description="C2H2-type" evidence="2">
    <location>
        <begin position="24"/>
        <end position="51"/>
    </location>
</feature>
<gene>
    <name evidence="3" type="ORF">g.45909</name>
</gene>
<feature type="non-terminal residue" evidence="3">
    <location>
        <position position="100"/>
    </location>
</feature>
<keyword evidence="1" id="KW-0479">Metal-binding</keyword>
<proteinExistence type="predicted"/>
<keyword evidence="1" id="KW-0863">Zinc-finger</keyword>
<organism evidence="3">
    <name type="scientific">Clastoptera arizonana</name>
    <name type="common">Arizona spittle bug</name>
    <dbReference type="NCBI Taxonomy" id="38151"/>
    <lineage>
        <taxon>Eukaryota</taxon>
        <taxon>Metazoa</taxon>
        <taxon>Ecdysozoa</taxon>
        <taxon>Arthropoda</taxon>
        <taxon>Hexapoda</taxon>
        <taxon>Insecta</taxon>
        <taxon>Pterygota</taxon>
        <taxon>Neoptera</taxon>
        <taxon>Paraneoptera</taxon>
        <taxon>Hemiptera</taxon>
        <taxon>Auchenorrhyncha</taxon>
        <taxon>Cercopoidea</taxon>
        <taxon>Clastopteridae</taxon>
        <taxon>Clastoptera</taxon>
    </lineage>
</organism>
<evidence type="ECO:0000256" key="1">
    <source>
        <dbReference type="PROSITE-ProRule" id="PRU00042"/>
    </source>
</evidence>
<dbReference type="InterPro" id="IPR013087">
    <property type="entry name" value="Znf_C2H2_type"/>
</dbReference>
<dbReference type="Gene3D" id="3.30.160.60">
    <property type="entry name" value="Classic Zinc Finger"/>
    <property type="match status" value="1"/>
</dbReference>
<evidence type="ECO:0000313" key="3">
    <source>
        <dbReference type="EMBL" id="JAS26957.1"/>
    </source>
</evidence>
<feature type="non-terminal residue" evidence="3">
    <location>
        <position position="1"/>
    </location>
</feature>
<dbReference type="PROSITE" id="PS50157">
    <property type="entry name" value="ZINC_FINGER_C2H2_2"/>
    <property type="match status" value="1"/>
</dbReference>
<accession>A0A1B6DMS3</accession>
<dbReference type="GO" id="GO:0008270">
    <property type="term" value="F:zinc ion binding"/>
    <property type="evidence" value="ECO:0007669"/>
    <property type="project" value="UniProtKB-KW"/>
</dbReference>
<keyword evidence="1" id="KW-0862">Zinc</keyword>
<sequence length="100" mass="11968">EVFMAAQDAVGAHRDSQDLSITSHRCFQCGKIYKHRRGLMRHVRFECGKEPLEFCNYCHYKTHHACHLSRHIRNVHNKSKINKNDPDYFKKIKSFYMNEK</sequence>
<protein>
    <recommendedName>
        <fullName evidence="2">C2H2-type domain-containing protein</fullName>
    </recommendedName>
</protein>
<reference evidence="3" key="1">
    <citation type="submission" date="2015-12" db="EMBL/GenBank/DDBJ databases">
        <title>De novo transcriptome assembly of four potential Pierce s Disease insect vectors from Arizona vineyards.</title>
        <authorList>
            <person name="Tassone E.E."/>
        </authorList>
    </citation>
    <scope>NUCLEOTIDE SEQUENCE</scope>
</reference>
<evidence type="ECO:0000259" key="2">
    <source>
        <dbReference type="PROSITE" id="PS50157"/>
    </source>
</evidence>
<dbReference type="AlphaFoldDB" id="A0A1B6DMS3"/>
<dbReference type="EMBL" id="GEDC01010341">
    <property type="protein sequence ID" value="JAS26957.1"/>
    <property type="molecule type" value="Transcribed_RNA"/>
</dbReference>
<name>A0A1B6DMS3_9HEMI</name>